<gene>
    <name evidence="2" type="ORF">DCP75_18275</name>
</gene>
<dbReference type="Proteomes" id="UP000259273">
    <property type="component" value="Unassembled WGS sequence"/>
</dbReference>
<sequence length="135" mass="14612">MASAAQCSGGSFSNMKSASQGNSLQGDTAVRLEVPYFKKQGPSVQGLANDLYDINGVYYHNSGTVYATNREELLGHGYAESTRHVLVLFDVNGSTPEIVGYWPQIPESAFNELHATPMTGSCWTSLNPSSLRTFN</sequence>
<organism evidence="2 3">
    <name type="scientific">Haliea salexigens</name>
    <dbReference type="NCBI Taxonomy" id="287487"/>
    <lineage>
        <taxon>Bacteria</taxon>
        <taxon>Pseudomonadati</taxon>
        <taxon>Pseudomonadota</taxon>
        <taxon>Gammaproteobacteria</taxon>
        <taxon>Cellvibrionales</taxon>
        <taxon>Halieaceae</taxon>
        <taxon>Haliea</taxon>
    </lineage>
</organism>
<proteinExistence type="predicted"/>
<name>A0A3C1KSU5_9GAMM</name>
<evidence type="ECO:0000313" key="2">
    <source>
        <dbReference type="EMBL" id="HAN29631.1"/>
    </source>
</evidence>
<reference evidence="2 3" key="1">
    <citation type="journal article" date="2018" name="Nat. Biotechnol.">
        <title>A standardized bacterial taxonomy based on genome phylogeny substantially revises the tree of life.</title>
        <authorList>
            <person name="Parks D.H."/>
            <person name="Chuvochina M."/>
            <person name="Waite D.W."/>
            <person name="Rinke C."/>
            <person name="Skarshewski A."/>
            <person name="Chaumeil P.A."/>
            <person name="Hugenholtz P."/>
        </authorList>
    </citation>
    <scope>NUCLEOTIDE SEQUENCE [LARGE SCALE GENOMIC DNA]</scope>
    <source>
        <strain evidence="2">UBA9158</strain>
    </source>
</reference>
<dbReference type="STRING" id="1121937.GCA_000423125_02313"/>
<evidence type="ECO:0000256" key="1">
    <source>
        <dbReference type="SAM" id="MobiDB-lite"/>
    </source>
</evidence>
<dbReference type="AlphaFoldDB" id="A0A3C1KSU5"/>
<protein>
    <submittedName>
        <fullName evidence="2">Uncharacterized protein</fullName>
    </submittedName>
</protein>
<accession>A0A3C1KSU5</accession>
<feature type="region of interest" description="Disordered" evidence="1">
    <location>
        <begin position="1"/>
        <end position="20"/>
    </location>
</feature>
<comment type="caution">
    <text evidence="2">The sequence shown here is derived from an EMBL/GenBank/DDBJ whole genome shotgun (WGS) entry which is preliminary data.</text>
</comment>
<evidence type="ECO:0000313" key="3">
    <source>
        <dbReference type="Proteomes" id="UP000259273"/>
    </source>
</evidence>
<dbReference type="EMBL" id="DMND01000244">
    <property type="protein sequence ID" value="HAN29631.1"/>
    <property type="molecule type" value="Genomic_DNA"/>
</dbReference>